<evidence type="ECO:0000259" key="5">
    <source>
        <dbReference type="PROSITE" id="PS50234"/>
    </source>
</evidence>
<evidence type="ECO:0000256" key="1">
    <source>
        <dbReference type="ARBA" id="ARBA00024347"/>
    </source>
</evidence>
<dbReference type="InterPro" id="IPR058904">
    <property type="entry name" value="PARP4_MVP-ID"/>
</dbReference>
<dbReference type="SUPFAM" id="SSF52113">
    <property type="entry name" value="BRCT domain"/>
    <property type="match status" value="1"/>
</dbReference>
<protein>
    <recommendedName>
        <fullName evidence="2">Poly [ADP-ribose] polymerase</fullName>
        <shortName evidence="2">PARP</shortName>
        <ecNumber evidence="2">2.4.2.-</ecNumber>
    </recommendedName>
</protein>
<dbReference type="Pfam" id="PF00644">
    <property type="entry name" value="PARP"/>
    <property type="match status" value="1"/>
</dbReference>
<reference evidence="8" key="2">
    <citation type="submission" date="2025-08" db="UniProtKB">
        <authorList>
            <consortium name="Ensembl"/>
        </authorList>
    </citation>
    <scope>IDENTIFICATION</scope>
</reference>
<evidence type="ECO:0000259" key="4">
    <source>
        <dbReference type="PROSITE" id="PS50172"/>
    </source>
</evidence>
<reference evidence="8" key="1">
    <citation type="submission" date="2021-04" db="EMBL/GenBank/DDBJ databases">
        <authorList>
            <consortium name="Wellcome Sanger Institute Data Sharing"/>
        </authorList>
    </citation>
    <scope>NUCLEOTIDE SEQUENCE [LARGE SCALE GENOMIC DNA]</scope>
</reference>
<dbReference type="SUPFAM" id="SSF56399">
    <property type="entry name" value="ADP-ribosylation"/>
    <property type="match status" value="1"/>
</dbReference>
<dbReference type="InterPro" id="IPR058905">
    <property type="entry name" value="WGR-like_PARP4"/>
</dbReference>
<feature type="compositionally biased region" description="Low complexity" evidence="3">
    <location>
        <begin position="1181"/>
        <end position="1195"/>
    </location>
</feature>
<evidence type="ECO:0000256" key="3">
    <source>
        <dbReference type="SAM" id="MobiDB-lite"/>
    </source>
</evidence>
<dbReference type="PROSITE" id="PS50172">
    <property type="entry name" value="BRCT"/>
    <property type="match status" value="1"/>
</dbReference>
<evidence type="ECO:0000259" key="6">
    <source>
        <dbReference type="PROSITE" id="PS51059"/>
    </source>
</evidence>
<feature type="domain" description="VIT" evidence="7">
    <location>
        <begin position="568"/>
        <end position="696"/>
    </location>
</feature>
<keyword evidence="2" id="KW-0520">NAD</keyword>
<dbReference type="GO" id="GO:0003950">
    <property type="term" value="F:NAD+ poly-ADP-ribosyltransferase activity"/>
    <property type="evidence" value="ECO:0007669"/>
    <property type="project" value="UniProtKB-UniRule"/>
</dbReference>
<dbReference type="PROSITE" id="PS51059">
    <property type="entry name" value="PARP_CATALYTIC"/>
    <property type="match status" value="1"/>
</dbReference>
<dbReference type="InterPro" id="IPR036420">
    <property type="entry name" value="BRCT_dom_sf"/>
</dbReference>
<dbReference type="InterPro" id="IPR031273">
    <property type="entry name" value="PARP4"/>
</dbReference>
<dbReference type="SMART" id="SM00327">
    <property type="entry name" value="VWA"/>
    <property type="match status" value="1"/>
</dbReference>
<sequence length="1406" mass="156295">MAVFENCSVLLELKNVPFKQKKRLKSAITDHGGNICFTVHQQCSLIVTSDVSNLSANRLRSIQKYQTPVVGVDYVIGCVERGALLPVDRYRLDVPSPSASSLPPPVFWIYTETDSDLPPYPDHFQVAKFSIFEKVKLNTWCVLELQSLRGENGLQYRVVRYWKEDILSKLVYLSTSEEAVEVYKDLRDTLQASGLQLRSSLPPQARHLGSAPLQQLLLEKKLNTGSVSQEVGTFVELLWTEALGCLSNILGVSVDKLSLNDVSRVEGLLLQAQRKLKEANHTEVVCLLDEVHTLLPLKIRSPPNAKSISQLLDLCQLIRDVLNVSEMTLRSPVPSCLGKYRALRCSIETVPHSSSEFQAVSALLQGSKVQIKQVLRVSRGVELQTFKSDLGNIKPLLHSSSPSNFVGLLSRGLLLPRVGVEHHGIDRTDIGNLGSGIYFGDAVGTSLKYSKPSVTDGSRLLLVCDVALGHCRDVYKRDPTLTQAPEGHHSVHGVHRTPNTPSEFEDDEYVVYSPDQVKLKYVVQFSMEGDQLKEFSPDVVTSAEPCLPSSDQGDSEEKGVESINNPLDGVTAGLLDSSGQQIPLQAVHVKCKLMDLLSQVVIFQKYTNMSSVPIEAKYVFPLDDSAAVCGFEAFINGKHVVGQVKEKETARKEYKQAIEKGHGAYLMDQDAPDVFTISVGNLPPGATVLIKVTFVSELIVRDGSILFSLPGSVAPWQESAALNQTTQVRRAWTEERGKSKSKGNINMSEHFPFFYSRLCVIPQRTDCKAVVSVLPGEVMGPDGFQLSVTLSEVHLPRMWVEKHPSNDSQACMLVFYPDFDVNSSSASDEVVLLLDTSESMKGESLRMAQRIALQVLKTLDKKLRVNVILFGTDHSDAFLTAQPLVEGRQAAESFIRVSLGGSTELWRPLRALSLLPPSHGVRNLLLLSDGHIQNAELTLQLLRDNVQHSRLFTCGLSPTANRHMLRALAQTGGGAFEFFDTKTKHNWAEKVRLTSVKRMASPGCSSVSVKWQQFNPMAPPPVQAPKQLHALFNDSHTLVYGLVLHCTQATLLGNLNGQELKTMVSTTELQKTKGTFLHKLTARALIRDFEDGSLDPNEAEHEGKKAELKSFIIKLSKEFSILSQFTSFVAIEERQAEGFTDIPKLIAEEDVDFLPYISWISPKHRGKYLDHTELGEPKQISSSSSSSSDSSSESSQTYMPIDSLMSLEDCTVECDYGEDDEDDEMDDLGFGLFDNDDAEEECVMDLQFSPTVSPSRTNCSWAFEGFWELTTELGECINVDVDRFANVFLKSRGIQSLGLRAHADILRLVATLLVLQLMRVEKMEEGKLLRTLFCLDDSSQPRSRWEEVKRAVDWVCWADRQYPCVYSRLEFGLSWESSTRQLLGYEGLPPSSPLCELLERRLSIDS</sequence>
<comment type="similarity">
    <text evidence="1">Belongs to the ARTD/PARP family.</text>
</comment>
<gene>
    <name evidence="8" type="primary">parp4</name>
</gene>
<dbReference type="SUPFAM" id="SSF53300">
    <property type="entry name" value="vWA-like"/>
    <property type="match status" value="1"/>
</dbReference>
<dbReference type="InterPro" id="IPR012317">
    <property type="entry name" value="Poly(ADP-ribose)pol_cat_dom"/>
</dbReference>
<proteinExistence type="inferred from homology"/>
<reference evidence="8" key="3">
    <citation type="submission" date="2025-09" db="UniProtKB">
        <authorList>
            <consortium name="Ensembl"/>
        </authorList>
    </citation>
    <scope>IDENTIFICATION</scope>
</reference>
<dbReference type="InterPro" id="IPR002035">
    <property type="entry name" value="VWF_A"/>
</dbReference>
<dbReference type="Pfam" id="PF16589">
    <property type="entry name" value="BRCT_2"/>
    <property type="match status" value="1"/>
</dbReference>
<dbReference type="SMART" id="SM00609">
    <property type="entry name" value="VIT"/>
    <property type="match status" value="1"/>
</dbReference>
<keyword evidence="2" id="KW-0808">Transferase</keyword>
<dbReference type="GeneTree" id="ENSGT00940000160555"/>
<dbReference type="PANTHER" id="PTHR46530:SF1">
    <property type="entry name" value="PROTEIN MONO-ADP-RIBOSYLTRANSFERASE PARP4"/>
    <property type="match status" value="1"/>
</dbReference>
<evidence type="ECO:0000259" key="7">
    <source>
        <dbReference type="PROSITE" id="PS51468"/>
    </source>
</evidence>
<dbReference type="Gene3D" id="3.40.50.10190">
    <property type="entry name" value="BRCT domain"/>
    <property type="match status" value="1"/>
</dbReference>
<dbReference type="Proteomes" id="UP000472265">
    <property type="component" value="Chromosome 9"/>
</dbReference>
<keyword evidence="9" id="KW-1185">Reference proteome</keyword>
<feature type="domain" description="PARP catalytic" evidence="6">
    <location>
        <begin position="334"/>
        <end position="534"/>
    </location>
</feature>
<evidence type="ECO:0000313" key="9">
    <source>
        <dbReference type="Proteomes" id="UP000472265"/>
    </source>
</evidence>
<evidence type="ECO:0000313" key="8">
    <source>
        <dbReference type="Ensembl" id="ENSSAUP00010069513.1"/>
    </source>
</evidence>
<dbReference type="PROSITE" id="PS51468">
    <property type="entry name" value="VIT"/>
    <property type="match status" value="1"/>
</dbReference>
<organism evidence="8 9">
    <name type="scientific">Sparus aurata</name>
    <name type="common">Gilthead sea bream</name>
    <dbReference type="NCBI Taxonomy" id="8175"/>
    <lineage>
        <taxon>Eukaryota</taxon>
        <taxon>Metazoa</taxon>
        <taxon>Chordata</taxon>
        <taxon>Craniata</taxon>
        <taxon>Vertebrata</taxon>
        <taxon>Euteleostomi</taxon>
        <taxon>Actinopterygii</taxon>
        <taxon>Neopterygii</taxon>
        <taxon>Teleostei</taxon>
        <taxon>Neoteleostei</taxon>
        <taxon>Acanthomorphata</taxon>
        <taxon>Eupercaria</taxon>
        <taxon>Spariformes</taxon>
        <taxon>Sparidae</taxon>
        <taxon>Sparus</taxon>
    </lineage>
</organism>
<dbReference type="PANTHER" id="PTHR46530">
    <property type="entry name" value="PROTEIN MONO-ADP-RIBOSYLTRANSFERASE PARP4"/>
    <property type="match status" value="1"/>
</dbReference>
<dbReference type="SMART" id="SM00292">
    <property type="entry name" value="BRCT"/>
    <property type="match status" value="1"/>
</dbReference>
<feature type="region of interest" description="Disordered" evidence="3">
    <location>
        <begin position="482"/>
        <end position="502"/>
    </location>
</feature>
<evidence type="ECO:0000256" key="2">
    <source>
        <dbReference type="RuleBase" id="RU362114"/>
    </source>
</evidence>
<dbReference type="Pfam" id="PF26156">
    <property type="entry name" value="PARP4_MVP-ID"/>
    <property type="match status" value="1"/>
</dbReference>
<feature type="domain" description="VWFA" evidence="5">
    <location>
        <begin position="829"/>
        <end position="996"/>
    </location>
</feature>
<feature type="region of interest" description="Disordered" evidence="3">
    <location>
        <begin position="1174"/>
        <end position="1198"/>
    </location>
</feature>
<dbReference type="InterPro" id="IPR001357">
    <property type="entry name" value="BRCT_dom"/>
</dbReference>
<feature type="domain" description="BRCT" evidence="4">
    <location>
        <begin position="1"/>
        <end position="92"/>
    </location>
</feature>
<dbReference type="Gene3D" id="3.90.228.10">
    <property type="match status" value="1"/>
</dbReference>
<accession>A0A671Z3D2</accession>
<dbReference type="Gene3D" id="3.40.50.410">
    <property type="entry name" value="von Willebrand factor, type A domain"/>
    <property type="match status" value="1"/>
</dbReference>
<name>A0A671Z3D2_SPAAU</name>
<dbReference type="Pfam" id="PF26166">
    <property type="entry name" value="WGR-like_PARP4"/>
    <property type="match status" value="1"/>
</dbReference>
<dbReference type="InterPro" id="IPR036465">
    <property type="entry name" value="vWFA_dom_sf"/>
</dbReference>
<dbReference type="InterPro" id="IPR013694">
    <property type="entry name" value="VIT"/>
</dbReference>
<keyword evidence="2" id="KW-0328">Glycosyltransferase</keyword>
<dbReference type="EC" id="2.4.2.-" evidence="2"/>
<dbReference type="Ensembl" id="ENSSAUT00010072747.1">
    <property type="protein sequence ID" value="ENSSAUP00010069513.1"/>
    <property type="gene ID" value="ENSSAUG00010027524.1"/>
</dbReference>
<dbReference type="GO" id="GO:0005737">
    <property type="term" value="C:cytoplasm"/>
    <property type="evidence" value="ECO:0007669"/>
    <property type="project" value="TreeGrafter"/>
</dbReference>
<dbReference type="Pfam" id="PF13768">
    <property type="entry name" value="VWA_3"/>
    <property type="match status" value="1"/>
</dbReference>
<dbReference type="Pfam" id="PF08487">
    <property type="entry name" value="VIT"/>
    <property type="match status" value="1"/>
</dbReference>
<dbReference type="PROSITE" id="PS50234">
    <property type="entry name" value="VWFA"/>
    <property type="match status" value="1"/>
</dbReference>